<dbReference type="PANTHER" id="PTHR47637">
    <property type="entry name" value="CHAPERONE SURA"/>
    <property type="match status" value="1"/>
</dbReference>
<reference evidence="5 7" key="1">
    <citation type="journal article" date="2008" name="Proc. Natl. Acad. Sci. U.S.A.">
        <title>Complete genome of the uncultured termite group 1 bacteria in a single host protist cell.</title>
        <authorList>
            <person name="Hongoh Y."/>
            <person name="Sharma V.K."/>
            <person name="Prakash T."/>
            <person name="Noda S."/>
            <person name="Taylor T.D."/>
            <person name="Kudo T."/>
            <person name="Sakaki Y."/>
            <person name="Toyoda A."/>
            <person name="Hattori M."/>
            <person name="Ohkuma M."/>
        </authorList>
    </citation>
    <scope>NUCLEOTIDE SEQUENCE [LARGE SCALE GENOMIC DNA]</scope>
    <source>
        <strain evidence="5">Rs-D17 genomovar Ri2008</strain>
    </source>
</reference>
<feature type="domain" description="PpiC" evidence="4">
    <location>
        <begin position="194"/>
        <end position="297"/>
    </location>
</feature>
<dbReference type="HOGENOM" id="CLU_034646_5_2_0"/>
<dbReference type="EMBL" id="AP009510">
    <property type="protein sequence ID" value="BAG13636.1"/>
    <property type="molecule type" value="Genomic_DNA"/>
</dbReference>
<organism evidence="5 7">
    <name type="scientific">Endomicrobium trichonymphae</name>
    <dbReference type="NCBI Taxonomy" id="1408204"/>
    <lineage>
        <taxon>Bacteria</taxon>
        <taxon>Pseudomonadati</taxon>
        <taxon>Elusimicrobiota</taxon>
        <taxon>Endomicrobiia</taxon>
        <taxon>Endomicrobiales</taxon>
        <taxon>Endomicrobiaceae</taxon>
        <taxon>Candidatus Endomicrobiellum</taxon>
    </lineage>
</organism>
<dbReference type="AlphaFoldDB" id="B1GZF4"/>
<keyword evidence="1 3" id="KW-0732">Signal</keyword>
<proteinExistence type="predicted"/>
<feature type="signal peptide" evidence="3">
    <location>
        <begin position="1"/>
        <end position="22"/>
    </location>
</feature>
<keyword evidence="2" id="KW-0413">Isomerase</keyword>
<dbReference type="Gene3D" id="3.10.50.40">
    <property type="match status" value="1"/>
</dbReference>
<dbReference type="STRING" id="471821.TGRD_153"/>
<dbReference type="InterPro" id="IPR000297">
    <property type="entry name" value="PPIase_PpiC"/>
</dbReference>
<gene>
    <name evidence="5" type="ordered locus">TGRD_152</name>
    <name evidence="6" type="ordered locus">TGRD_163</name>
</gene>
<name>B1GZF4_ENDTX</name>
<dbReference type="EMBL" id="AP009510">
    <property type="protein sequence ID" value="BAG13647.1"/>
    <property type="molecule type" value="Genomic_DNA"/>
</dbReference>
<dbReference type="KEGG" id="rsd:TGRD_163"/>
<dbReference type="Proteomes" id="UP000001691">
    <property type="component" value="Chromosome"/>
</dbReference>
<dbReference type="Gene3D" id="1.10.4030.10">
    <property type="entry name" value="Porin chaperone SurA, peptide-binding domain"/>
    <property type="match status" value="1"/>
</dbReference>
<sequence>MKKFFSVLAVTFFIVGVGSIFAAPKKVDQTLAIVNGKPIFESEVNKVFNNLKSDMLASEQWSEQKINELKNRILERQIDSILLKNEIKKQKILVSRKEVLEYIKELKKNHAIDEELSKQNLTYKDLEKSVSEIIRFMKLLGKILDVNAEKITEAEIKSFYDKVIIKMKGGNPGLSHDKDCLAASVADELKKVFSENVRIKQIFIKNPKGTQDAETQVVQSKVETVKKELQVKSFAEVARKYSEDLISKSRNGDLGIFVVKGDLPLVLEKAVFSMKVGDYTKEPIKTDIGYYFIKLEEKLPNRKIVFDGKVKDYINSRLLQFNNEQACIRYISTLRTKANIKINKVWQNNND</sequence>
<dbReference type="GO" id="GO:0003755">
    <property type="term" value="F:peptidyl-prolyl cis-trans isomerase activity"/>
    <property type="evidence" value="ECO:0007669"/>
    <property type="project" value="UniProtKB-KW"/>
</dbReference>
<keyword evidence="7" id="KW-1185">Reference proteome</keyword>
<dbReference type="PROSITE" id="PS50198">
    <property type="entry name" value="PPIC_PPIASE_2"/>
    <property type="match status" value="1"/>
</dbReference>
<protein>
    <submittedName>
        <fullName evidence="5">Rotamase SurA-like protein</fullName>
    </submittedName>
</protein>
<evidence type="ECO:0000256" key="1">
    <source>
        <dbReference type="ARBA" id="ARBA00022729"/>
    </source>
</evidence>
<evidence type="ECO:0000313" key="6">
    <source>
        <dbReference type="EMBL" id="BAG13647.1"/>
    </source>
</evidence>
<evidence type="ECO:0000256" key="2">
    <source>
        <dbReference type="PROSITE-ProRule" id="PRU00278"/>
    </source>
</evidence>
<keyword evidence="2" id="KW-0697">Rotamase</keyword>
<dbReference type="KEGG" id="rsd:TGRD_152"/>
<evidence type="ECO:0000313" key="5">
    <source>
        <dbReference type="EMBL" id="BAG13636.1"/>
    </source>
</evidence>
<dbReference type="RefSeq" id="WP_015423165.1">
    <property type="nucleotide sequence ID" value="NC_020419.1"/>
</dbReference>
<dbReference type="SUPFAM" id="SSF109998">
    <property type="entry name" value="Triger factor/SurA peptide-binding domain-like"/>
    <property type="match status" value="1"/>
</dbReference>
<dbReference type="InterPro" id="IPR050280">
    <property type="entry name" value="OMP_Chaperone_SurA"/>
</dbReference>
<feature type="chain" id="PRO_5008947907" evidence="3">
    <location>
        <begin position="23"/>
        <end position="351"/>
    </location>
</feature>
<dbReference type="SUPFAM" id="SSF54534">
    <property type="entry name" value="FKBP-like"/>
    <property type="match status" value="1"/>
</dbReference>
<dbReference type="PANTHER" id="PTHR47637:SF1">
    <property type="entry name" value="CHAPERONE SURA"/>
    <property type="match status" value="1"/>
</dbReference>
<evidence type="ECO:0000313" key="7">
    <source>
        <dbReference type="Proteomes" id="UP000001691"/>
    </source>
</evidence>
<accession>B1GZF4</accession>
<dbReference type="InterPro" id="IPR027304">
    <property type="entry name" value="Trigger_fact/SurA_dom_sf"/>
</dbReference>
<evidence type="ECO:0000259" key="4">
    <source>
        <dbReference type="PROSITE" id="PS50198"/>
    </source>
</evidence>
<dbReference type="Pfam" id="PF00639">
    <property type="entry name" value="Rotamase"/>
    <property type="match status" value="1"/>
</dbReference>
<dbReference type="InterPro" id="IPR046357">
    <property type="entry name" value="PPIase_dom_sf"/>
</dbReference>
<evidence type="ECO:0000256" key="3">
    <source>
        <dbReference type="SAM" id="SignalP"/>
    </source>
</evidence>
<dbReference type="Pfam" id="PF13624">
    <property type="entry name" value="SurA_N_3"/>
    <property type="match status" value="1"/>
</dbReference>